<comment type="caution">
    <text evidence="1">The sequence shown here is derived from an EMBL/GenBank/DDBJ whole genome shotgun (WGS) entry which is preliminary data.</text>
</comment>
<accession>A0A822ZY76</accession>
<evidence type="ECO:0000313" key="2">
    <source>
        <dbReference type="Proteomes" id="UP000607653"/>
    </source>
</evidence>
<dbReference type="AlphaFoldDB" id="A0A822ZY76"/>
<proteinExistence type="predicted"/>
<gene>
    <name evidence="1" type="ORF">HUJ06_018419</name>
</gene>
<dbReference type="Proteomes" id="UP000607653">
    <property type="component" value="Unassembled WGS sequence"/>
</dbReference>
<sequence length="36" mass="4268">MLLTSSKKCQLVIVEKFGDVSIQRNLVFFSWWIHVD</sequence>
<keyword evidence="2" id="KW-1185">Reference proteome</keyword>
<dbReference type="EMBL" id="DUZY01000008">
    <property type="protein sequence ID" value="DAD48481.1"/>
    <property type="molecule type" value="Genomic_DNA"/>
</dbReference>
<name>A0A822ZY76_NELNU</name>
<protein>
    <submittedName>
        <fullName evidence="1">Uncharacterized protein</fullName>
    </submittedName>
</protein>
<reference evidence="1 2" key="1">
    <citation type="journal article" date="2020" name="Mol. Biol. Evol.">
        <title>Distinct Expression and Methylation Patterns for Genes with Different Fates following a Single Whole-Genome Duplication in Flowering Plants.</title>
        <authorList>
            <person name="Shi T."/>
            <person name="Rahmani R.S."/>
            <person name="Gugger P.F."/>
            <person name="Wang M."/>
            <person name="Li H."/>
            <person name="Zhang Y."/>
            <person name="Li Z."/>
            <person name="Wang Q."/>
            <person name="Van de Peer Y."/>
            <person name="Marchal K."/>
            <person name="Chen J."/>
        </authorList>
    </citation>
    <scope>NUCLEOTIDE SEQUENCE [LARGE SCALE GENOMIC DNA]</scope>
    <source>
        <tissue evidence="1">Leaf</tissue>
    </source>
</reference>
<organism evidence="1 2">
    <name type="scientific">Nelumbo nucifera</name>
    <name type="common">Sacred lotus</name>
    <dbReference type="NCBI Taxonomy" id="4432"/>
    <lineage>
        <taxon>Eukaryota</taxon>
        <taxon>Viridiplantae</taxon>
        <taxon>Streptophyta</taxon>
        <taxon>Embryophyta</taxon>
        <taxon>Tracheophyta</taxon>
        <taxon>Spermatophyta</taxon>
        <taxon>Magnoliopsida</taxon>
        <taxon>Proteales</taxon>
        <taxon>Nelumbonaceae</taxon>
        <taxon>Nelumbo</taxon>
    </lineage>
</organism>
<evidence type="ECO:0000313" key="1">
    <source>
        <dbReference type="EMBL" id="DAD48481.1"/>
    </source>
</evidence>